<evidence type="ECO:0000256" key="12">
    <source>
        <dbReference type="PIRSR" id="PIRSR601508-1"/>
    </source>
</evidence>
<name>A0A383W4P5_TETOB</name>
<proteinExistence type="predicted"/>
<evidence type="ECO:0000256" key="3">
    <source>
        <dbReference type="ARBA" id="ARBA00022475"/>
    </source>
</evidence>
<dbReference type="GO" id="GO:0015276">
    <property type="term" value="F:ligand-gated monoatomic ion channel activity"/>
    <property type="evidence" value="ECO:0007669"/>
    <property type="project" value="InterPro"/>
</dbReference>
<evidence type="ECO:0000256" key="16">
    <source>
        <dbReference type="SAM" id="Phobius"/>
    </source>
</evidence>
<sequence length="561" mass="61038">MLRVVASHQPPLVFVNEAADGSKNFTGFLVDLLPMLLETAGLPRNYSIRYIPAAGGRQLENGSWTGMMGELTSGRADLALYPMTLTAQRAKYIQHTQPFQDGGYGLLVKTQAVNTAQRAIYIQHTQPFQDGGYGLLVKTQAVNTAQRAKYIQHTQPFQDGGYRLLVKTQAVNTGYSFLLPFTWQVWLLFLMAMLAVVLLLTAMDLATRKARHAALEKVDSRKVQRSRKRDKLMGHAIETIMMAVNSGAAPASRSLGVKLLFIAWAIFSVIMLAAYTANLTANLTVNQLAVQIGSLADLAQSSAYFGVPADSSVSSYFTSSLDKAALLLRPRMIEYKDTDDAVADVRRGKIAAFVTDHINALYFTQVKPCDLALGSEVVGSGSLVLALKPNSTIRGKLDDAMLKLAESGQVPDLRRKWFQDNSECDSEATTEGGRLSMAQAWSVFVIPAVGAAAGILIAAAEVFYYNKMFVGVQSLRHDLSAMGARVVLSRRLHRQPRSISKSLRFGSATDHTFDVESPVQDADDANSQKSAADKAAQRDGSGSGSSSAKQQQQQQQRQGSE</sequence>
<feature type="transmembrane region" description="Helical" evidence="16">
    <location>
        <begin position="443"/>
        <end position="465"/>
    </location>
</feature>
<feature type="site" description="Interaction with the cone snail toxin Con-ikot-ikot" evidence="13">
    <location>
        <position position="403"/>
    </location>
</feature>
<comment type="subcellular location">
    <subcellularLocation>
        <location evidence="1">Cell membrane</location>
        <topology evidence="1">Multi-pass membrane protein</topology>
    </subcellularLocation>
</comment>
<reference evidence="19 20" key="1">
    <citation type="submission" date="2016-10" db="EMBL/GenBank/DDBJ databases">
        <authorList>
            <person name="Cai Z."/>
        </authorList>
    </citation>
    <scope>NUCLEOTIDE SEQUENCE [LARGE SCALE GENOMIC DNA]</scope>
</reference>
<evidence type="ECO:0000313" key="19">
    <source>
        <dbReference type="EMBL" id="SZX71646.1"/>
    </source>
</evidence>
<dbReference type="AlphaFoldDB" id="A0A383W4P5"/>
<evidence type="ECO:0000256" key="7">
    <source>
        <dbReference type="ARBA" id="ARBA00023136"/>
    </source>
</evidence>
<feature type="disulfide bond" evidence="14">
    <location>
        <begin position="369"/>
        <end position="424"/>
    </location>
</feature>
<feature type="domain" description="Ionotropic glutamate receptor L-glutamate and glycine-binding" evidence="18">
    <location>
        <begin position="11"/>
        <end position="73"/>
    </location>
</feature>
<evidence type="ECO:0000259" key="17">
    <source>
        <dbReference type="SMART" id="SM00079"/>
    </source>
</evidence>
<evidence type="ECO:0000259" key="18">
    <source>
        <dbReference type="SMART" id="SM00918"/>
    </source>
</evidence>
<feature type="transmembrane region" description="Helical" evidence="16">
    <location>
        <begin position="232"/>
        <end position="249"/>
    </location>
</feature>
<evidence type="ECO:0000256" key="4">
    <source>
        <dbReference type="ARBA" id="ARBA00022692"/>
    </source>
</evidence>
<dbReference type="Proteomes" id="UP000256970">
    <property type="component" value="Unassembled WGS sequence"/>
</dbReference>
<evidence type="ECO:0000256" key="9">
    <source>
        <dbReference type="ARBA" id="ARBA00023180"/>
    </source>
</evidence>
<gene>
    <name evidence="19" type="ORF">BQ4739_LOCUS11774</name>
</gene>
<evidence type="ECO:0000256" key="2">
    <source>
        <dbReference type="ARBA" id="ARBA00022448"/>
    </source>
</evidence>
<dbReference type="PRINTS" id="PR00177">
    <property type="entry name" value="NMDARECEPTOR"/>
</dbReference>
<feature type="domain" description="Ionotropic glutamate receptor C-terminal" evidence="17">
    <location>
        <begin position="1"/>
        <end position="420"/>
    </location>
</feature>
<evidence type="ECO:0000256" key="5">
    <source>
        <dbReference type="ARBA" id="ARBA00022989"/>
    </source>
</evidence>
<dbReference type="SMART" id="SM00918">
    <property type="entry name" value="Lig_chan-Glu_bd"/>
    <property type="match status" value="1"/>
</dbReference>
<keyword evidence="8" id="KW-0675">Receptor</keyword>
<feature type="binding site" evidence="12">
    <location>
        <position position="84"/>
    </location>
    <ligand>
        <name>L-glutamate</name>
        <dbReference type="ChEBI" id="CHEBI:29985"/>
    </ligand>
</feature>
<feature type="binding site" evidence="12">
    <location>
        <position position="312"/>
    </location>
    <ligand>
        <name>L-glutamate</name>
        <dbReference type="ChEBI" id="CHEBI:29985"/>
    </ligand>
</feature>
<feature type="site" description="Interaction with the cone snail toxin Con-ikot-ikot" evidence="13">
    <location>
        <position position="57"/>
    </location>
</feature>
<keyword evidence="5 16" id="KW-1133">Transmembrane helix</keyword>
<feature type="transmembrane region" description="Helical" evidence="16">
    <location>
        <begin position="183"/>
        <end position="202"/>
    </location>
</feature>
<feature type="site" description="Crucial to convey clamshell closure to channel opening" evidence="13">
    <location>
        <position position="292"/>
    </location>
</feature>
<dbReference type="InterPro" id="IPR001320">
    <property type="entry name" value="Iontro_rcpt_C"/>
</dbReference>
<dbReference type="Pfam" id="PF10613">
    <property type="entry name" value="Lig_chan-Glu_bd"/>
    <property type="match status" value="1"/>
</dbReference>
<evidence type="ECO:0000256" key="6">
    <source>
        <dbReference type="ARBA" id="ARBA00023065"/>
    </source>
</evidence>
<evidence type="ECO:0000256" key="8">
    <source>
        <dbReference type="ARBA" id="ARBA00023170"/>
    </source>
</evidence>
<dbReference type="SMART" id="SM00079">
    <property type="entry name" value="PBPe"/>
    <property type="match status" value="1"/>
</dbReference>
<dbReference type="InterPro" id="IPR019594">
    <property type="entry name" value="Glu/Gly-bd"/>
</dbReference>
<dbReference type="STRING" id="3088.A0A383W4P5"/>
<evidence type="ECO:0000256" key="15">
    <source>
        <dbReference type="SAM" id="MobiDB-lite"/>
    </source>
</evidence>
<feature type="region of interest" description="Disordered" evidence="15">
    <location>
        <begin position="511"/>
        <end position="561"/>
    </location>
</feature>
<dbReference type="EMBL" id="FNXT01001064">
    <property type="protein sequence ID" value="SZX71646.1"/>
    <property type="molecule type" value="Genomic_DNA"/>
</dbReference>
<dbReference type="Pfam" id="PF00060">
    <property type="entry name" value="Lig_chan"/>
    <property type="match status" value="1"/>
</dbReference>
<evidence type="ECO:0000256" key="10">
    <source>
        <dbReference type="ARBA" id="ARBA00023286"/>
    </source>
</evidence>
<feature type="binding site" evidence="12">
    <location>
        <position position="356"/>
    </location>
    <ligand>
        <name>L-glutamate</name>
        <dbReference type="ChEBI" id="CHEBI:29985"/>
    </ligand>
</feature>
<keyword evidence="4 16" id="KW-0812">Transmembrane</keyword>
<dbReference type="SUPFAM" id="SSF53850">
    <property type="entry name" value="Periplasmic binding protein-like II"/>
    <property type="match status" value="1"/>
</dbReference>
<keyword evidence="7 16" id="KW-0472">Membrane</keyword>
<dbReference type="Gene3D" id="1.10.287.70">
    <property type="match status" value="1"/>
</dbReference>
<accession>A0A383W4P5</accession>
<evidence type="ECO:0000256" key="13">
    <source>
        <dbReference type="PIRSR" id="PIRSR601508-2"/>
    </source>
</evidence>
<feature type="transmembrane region" description="Helical" evidence="16">
    <location>
        <begin position="255"/>
        <end position="275"/>
    </location>
</feature>
<organism evidence="19 20">
    <name type="scientific">Tetradesmus obliquus</name>
    <name type="common">Green alga</name>
    <name type="synonym">Acutodesmus obliquus</name>
    <dbReference type="NCBI Taxonomy" id="3088"/>
    <lineage>
        <taxon>Eukaryota</taxon>
        <taxon>Viridiplantae</taxon>
        <taxon>Chlorophyta</taxon>
        <taxon>core chlorophytes</taxon>
        <taxon>Chlorophyceae</taxon>
        <taxon>CS clade</taxon>
        <taxon>Sphaeropleales</taxon>
        <taxon>Scenedesmaceae</taxon>
        <taxon>Tetradesmus</taxon>
    </lineage>
</organism>
<evidence type="ECO:0000256" key="1">
    <source>
        <dbReference type="ARBA" id="ARBA00004651"/>
    </source>
</evidence>
<evidence type="ECO:0000256" key="11">
    <source>
        <dbReference type="ARBA" id="ARBA00023303"/>
    </source>
</evidence>
<feature type="compositionally biased region" description="Low complexity" evidence="15">
    <location>
        <begin position="538"/>
        <end position="561"/>
    </location>
</feature>
<feature type="binding site" evidence="12">
    <location>
        <position position="89"/>
    </location>
    <ligand>
        <name>L-glutamate</name>
        <dbReference type="ChEBI" id="CHEBI:29985"/>
    </ligand>
</feature>
<dbReference type="GO" id="GO:0038023">
    <property type="term" value="F:signaling receptor activity"/>
    <property type="evidence" value="ECO:0007669"/>
    <property type="project" value="InterPro"/>
</dbReference>
<keyword evidence="9" id="KW-0325">Glycoprotein</keyword>
<evidence type="ECO:0000313" key="20">
    <source>
        <dbReference type="Proteomes" id="UP000256970"/>
    </source>
</evidence>
<dbReference type="PANTHER" id="PTHR18966">
    <property type="entry name" value="IONOTROPIC GLUTAMATE RECEPTOR"/>
    <property type="match status" value="1"/>
</dbReference>
<dbReference type="InterPro" id="IPR015683">
    <property type="entry name" value="Ionotropic_Glu_rcpt"/>
</dbReference>
<evidence type="ECO:0008006" key="21">
    <source>
        <dbReference type="Google" id="ProtNLM"/>
    </source>
</evidence>
<keyword evidence="2" id="KW-0813">Transport</keyword>
<evidence type="ECO:0000256" key="14">
    <source>
        <dbReference type="PIRSR" id="PIRSR601508-3"/>
    </source>
</evidence>
<protein>
    <recommendedName>
        <fullName evidence="21">Ionotropic glutamate receptor C-terminal domain-containing protein</fullName>
    </recommendedName>
</protein>
<dbReference type="Gene3D" id="3.40.190.10">
    <property type="entry name" value="Periplasmic binding protein-like II"/>
    <property type="match status" value="1"/>
</dbReference>
<keyword evidence="20" id="KW-1185">Reference proteome</keyword>
<keyword evidence="6" id="KW-0406">Ion transport</keyword>
<feature type="binding site" evidence="12">
    <location>
        <position position="82"/>
    </location>
    <ligand>
        <name>L-glutamate</name>
        <dbReference type="ChEBI" id="CHEBI:29985"/>
    </ligand>
</feature>
<keyword evidence="10" id="KW-1071">Ligand-gated ion channel</keyword>
<dbReference type="GO" id="GO:0005886">
    <property type="term" value="C:plasma membrane"/>
    <property type="evidence" value="ECO:0007669"/>
    <property type="project" value="UniProtKB-SubCell"/>
</dbReference>
<keyword evidence="11" id="KW-0407">Ion channel</keyword>
<keyword evidence="14" id="KW-1015">Disulfide bond</keyword>
<keyword evidence="3" id="KW-1003">Cell membrane</keyword>
<dbReference type="InterPro" id="IPR001508">
    <property type="entry name" value="Iono_Glu_rcpt_met"/>
</dbReference>